<organism evidence="5 6">
    <name type="scientific">Nitrincola tibetensis</name>
    <dbReference type="NCBI Taxonomy" id="2219697"/>
    <lineage>
        <taxon>Bacteria</taxon>
        <taxon>Pseudomonadati</taxon>
        <taxon>Pseudomonadota</taxon>
        <taxon>Gammaproteobacteria</taxon>
        <taxon>Oceanospirillales</taxon>
        <taxon>Oceanospirillaceae</taxon>
        <taxon>Nitrincola</taxon>
    </lineage>
</organism>
<keyword evidence="3 4" id="KW-0884">PQQ biosynthesis</keyword>
<dbReference type="InterPro" id="IPR008792">
    <property type="entry name" value="PQQD"/>
</dbReference>
<evidence type="ECO:0000256" key="3">
    <source>
        <dbReference type="ARBA" id="ARBA00022905"/>
    </source>
</evidence>
<dbReference type="InterPro" id="IPR022479">
    <property type="entry name" value="PqqD_bac"/>
</dbReference>
<dbReference type="UniPathway" id="UPA00539"/>
<name>A0A364NPJ8_9GAMM</name>
<dbReference type="RefSeq" id="WP_112158415.1">
    <property type="nucleotide sequence ID" value="NZ_QKRX01000003.1"/>
</dbReference>
<dbReference type="Proteomes" id="UP000250744">
    <property type="component" value="Unassembled WGS sequence"/>
</dbReference>
<evidence type="ECO:0000256" key="4">
    <source>
        <dbReference type="HAMAP-Rule" id="MF_00655"/>
    </source>
</evidence>
<gene>
    <name evidence="4" type="primary">pqqD</name>
    <name evidence="5" type="ORF">DN062_06045</name>
</gene>
<proteinExistence type="inferred from homology"/>
<dbReference type="InterPro" id="IPR041881">
    <property type="entry name" value="PqqD_sf"/>
</dbReference>
<protein>
    <recommendedName>
        <fullName evidence="4">PqqA binding protein</fullName>
    </recommendedName>
    <alternativeName>
        <fullName evidence="4">Coenzyme PQQ synthesis protein D</fullName>
    </alternativeName>
    <alternativeName>
        <fullName evidence="4">Pyrroloquinoline quinone biosynthesis protein D</fullName>
    </alternativeName>
</protein>
<dbReference type="Pfam" id="PF05402">
    <property type="entry name" value="PqqD"/>
    <property type="match status" value="1"/>
</dbReference>
<comment type="pathway">
    <text evidence="1 4">Cofactor biosynthesis; pyrroloquinoline quinone biosynthesis.</text>
</comment>
<evidence type="ECO:0000256" key="1">
    <source>
        <dbReference type="ARBA" id="ARBA00004886"/>
    </source>
</evidence>
<dbReference type="GO" id="GO:0018189">
    <property type="term" value="P:pyrroloquinoline quinone biosynthetic process"/>
    <property type="evidence" value="ECO:0007669"/>
    <property type="project" value="UniProtKB-UniRule"/>
</dbReference>
<accession>A0A364NPJ8</accession>
<dbReference type="HAMAP" id="MF_00655">
    <property type="entry name" value="PQQ_syn_PqqD"/>
    <property type="match status" value="1"/>
</dbReference>
<dbReference type="GO" id="GO:0048038">
    <property type="term" value="F:quinone binding"/>
    <property type="evidence" value="ECO:0007669"/>
    <property type="project" value="InterPro"/>
</dbReference>
<keyword evidence="6" id="KW-1185">Reference proteome</keyword>
<evidence type="ECO:0000256" key="2">
    <source>
        <dbReference type="ARBA" id="ARBA00011741"/>
    </source>
</evidence>
<comment type="caution">
    <text evidence="5">The sequence shown here is derived from an EMBL/GenBank/DDBJ whole genome shotgun (WGS) entry which is preliminary data.</text>
</comment>
<dbReference type="AlphaFoldDB" id="A0A364NPJ8"/>
<dbReference type="EMBL" id="QKRX01000003">
    <property type="protein sequence ID" value="RAU19028.1"/>
    <property type="molecule type" value="Genomic_DNA"/>
</dbReference>
<reference evidence="5 6" key="1">
    <citation type="submission" date="2018-06" db="EMBL/GenBank/DDBJ databases">
        <title>Nitrincola tibetense sp. nov., isolated from Lake XuguoCo on Tibetan Plateau.</title>
        <authorList>
            <person name="Xing P."/>
        </authorList>
    </citation>
    <scope>NUCLEOTIDE SEQUENCE [LARGE SCALE GENOMIC DNA]</scope>
    <source>
        <strain evidence="6">xg18</strain>
    </source>
</reference>
<comment type="subunit">
    <text evidence="2 4">Monomer. Interacts with PqqE.</text>
</comment>
<comment type="function">
    <text evidence="4">Functions as a PqqA binding protein and presents PqqA to PqqE, in the pyrroloquinoline quinone (PQQ) biosynthetic pathway.</text>
</comment>
<dbReference type="OrthoDB" id="7356791at2"/>
<comment type="similarity">
    <text evidence="4">Belongs to the PqqD family.</text>
</comment>
<dbReference type="NCBIfam" id="NF002535">
    <property type="entry name" value="PRK02079.1"/>
    <property type="match status" value="1"/>
</dbReference>
<sequence length="88" mass="10155">MNAAVPAINRMFRLQWEEAQDAWVLLYPEGMVQLNASAAEILTRVDGKKTITEIQTELLTKYPEAEGLEQDVNDFFVHAQTLNWIRYV</sequence>
<evidence type="ECO:0000313" key="5">
    <source>
        <dbReference type="EMBL" id="RAU19028.1"/>
    </source>
</evidence>
<evidence type="ECO:0000313" key="6">
    <source>
        <dbReference type="Proteomes" id="UP000250744"/>
    </source>
</evidence>
<dbReference type="NCBIfam" id="TIGR03859">
    <property type="entry name" value="PQQ_PqqD"/>
    <property type="match status" value="1"/>
</dbReference>
<dbReference type="Gene3D" id="1.10.10.1150">
    <property type="entry name" value="Coenzyme PQQ synthesis protein D (PqqD)"/>
    <property type="match status" value="1"/>
</dbReference>